<comment type="caution">
    <text evidence="9">The sequence shown here is derived from an EMBL/GenBank/DDBJ whole genome shotgun (WGS) entry which is preliminary data.</text>
</comment>
<dbReference type="InterPro" id="IPR016032">
    <property type="entry name" value="Sig_transdc_resp-reg_C-effctor"/>
</dbReference>
<evidence type="ECO:0000256" key="1">
    <source>
        <dbReference type="ARBA" id="ARBA00022553"/>
    </source>
</evidence>
<dbReference type="InterPro" id="IPR058245">
    <property type="entry name" value="NreC/VraR/RcsB-like_REC"/>
</dbReference>
<gene>
    <name evidence="9" type="ORF">KEM10_02245</name>
</gene>
<protein>
    <submittedName>
        <fullName evidence="9">Response regulator transcription factor</fullName>
    </submittedName>
</protein>
<keyword evidence="3" id="KW-0238">DNA-binding</keyword>
<keyword evidence="1 5" id="KW-0597">Phosphoprotein</keyword>
<evidence type="ECO:0000313" key="10">
    <source>
        <dbReference type="Proteomes" id="UP000708576"/>
    </source>
</evidence>
<keyword evidence="2" id="KW-0805">Transcription regulation</keyword>
<keyword evidence="6" id="KW-0175">Coiled coil</keyword>
<dbReference type="Pfam" id="PF00072">
    <property type="entry name" value="Response_reg"/>
    <property type="match status" value="1"/>
</dbReference>
<evidence type="ECO:0000259" key="8">
    <source>
        <dbReference type="PROSITE" id="PS50110"/>
    </source>
</evidence>
<dbReference type="InterPro" id="IPR039420">
    <property type="entry name" value="WalR-like"/>
</dbReference>
<evidence type="ECO:0000259" key="7">
    <source>
        <dbReference type="PROSITE" id="PS50043"/>
    </source>
</evidence>
<reference evidence="9 10" key="1">
    <citation type="journal article" date="2015" name="Int. J. Syst. Evol. Microbiol.">
        <title>Carboxylicivirga linearis sp. nov., isolated from a sea cucumber culture pond.</title>
        <authorList>
            <person name="Wang F.Q."/>
            <person name="Zhou Y.X."/>
            <person name="Lin X.Z."/>
            <person name="Chen G.J."/>
            <person name="Du Z.J."/>
        </authorList>
    </citation>
    <scope>NUCLEOTIDE SEQUENCE [LARGE SCALE GENOMIC DNA]</scope>
    <source>
        <strain evidence="9 10">FB218</strain>
    </source>
</reference>
<name>A0ABS5JQG4_9BACT</name>
<organism evidence="9 10">
    <name type="scientific">Carboxylicivirga linearis</name>
    <dbReference type="NCBI Taxonomy" id="1628157"/>
    <lineage>
        <taxon>Bacteria</taxon>
        <taxon>Pseudomonadati</taxon>
        <taxon>Bacteroidota</taxon>
        <taxon>Bacteroidia</taxon>
        <taxon>Marinilabiliales</taxon>
        <taxon>Marinilabiliaceae</taxon>
        <taxon>Carboxylicivirga</taxon>
    </lineage>
</organism>
<feature type="domain" description="Response regulatory" evidence="8">
    <location>
        <begin position="7"/>
        <end position="123"/>
    </location>
</feature>
<dbReference type="PRINTS" id="PR00038">
    <property type="entry name" value="HTHLUXR"/>
</dbReference>
<keyword evidence="10" id="KW-1185">Reference proteome</keyword>
<dbReference type="PROSITE" id="PS50043">
    <property type="entry name" value="HTH_LUXR_2"/>
    <property type="match status" value="1"/>
</dbReference>
<dbReference type="RefSeq" id="WP_212212922.1">
    <property type="nucleotide sequence ID" value="NZ_JAGUCO010000001.1"/>
</dbReference>
<dbReference type="SUPFAM" id="SSF46894">
    <property type="entry name" value="C-terminal effector domain of the bipartite response regulators"/>
    <property type="match status" value="1"/>
</dbReference>
<evidence type="ECO:0000313" key="9">
    <source>
        <dbReference type="EMBL" id="MBS2097080.1"/>
    </source>
</evidence>
<dbReference type="Gene3D" id="3.40.50.2300">
    <property type="match status" value="1"/>
</dbReference>
<dbReference type="EMBL" id="JAGUCO010000001">
    <property type="protein sequence ID" value="MBS2097080.1"/>
    <property type="molecule type" value="Genomic_DNA"/>
</dbReference>
<evidence type="ECO:0000256" key="5">
    <source>
        <dbReference type="PROSITE-ProRule" id="PRU00169"/>
    </source>
</evidence>
<sequence length="218" mass="24469">MKESLPQIVIVDDHDLFRDGVKTLLELNSVGQVIAEASDGLEFIDTLKQGTPDIVLMDIEMPNMNGIEALQKAMEITPSLKVLVISMFTDHQYYYDIMTSGAKGFIFKTANKDELINAIKSVLKGGTYFSSSLLQEMIIKYQNEKNENNTKEEVQLNEKEIEIISFMVDGLSAKEIAEKTHLSPKTVSNYKTLMLEKTGCKNAVSLVVYAIKHQLIEI</sequence>
<dbReference type="InterPro" id="IPR000792">
    <property type="entry name" value="Tscrpt_reg_LuxR_C"/>
</dbReference>
<dbReference type="PANTHER" id="PTHR43214">
    <property type="entry name" value="TWO-COMPONENT RESPONSE REGULATOR"/>
    <property type="match status" value="1"/>
</dbReference>
<evidence type="ECO:0000256" key="6">
    <source>
        <dbReference type="SAM" id="Coils"/>
    </source>
</evidence>
<proteinExistence type="predicted"/>
<dbReference type="InterPro" id="IPR011006">
    <property type="entry name" value="CheY-like_superfamily"/>
</dbReference>
<feature type="modified residue" description="4-aspartylphosphate" evidence="5">
    <location>
        <position position="58"/>
    </location>
</feature>
<accession>A0ABS5JQG4</accession>
<dbReference type="SMART" id="SM00421">
    <property type="entry name" value="HTH_LUXR"/>
    <property type="match status" value="1"/>
</dbReference>
<dbReference type="SMART" id="SM00448">
    <property type="entry name" value="REC"/>
    <property type="match status" value="1"/>
</dbReference>
<evidence type="ECO:0000256" key="2">
    <source>
        <dbReference type="ARBA" id="ARBA00023015"/>
    </source>
</evidence>
<dbReference type="PROSITE" id="PS50110">
    <property type="entry name" value="RESPONSE_REGULATORY"/>
    <property type="match status" value="1"/>
</dbReference>
<feature type="domain" description="HTH luxR-type" evidence="7">
    <location>
        <begin position="149"/>
        <end position="214"/>
    </location>
</feature>
<evidence type="ECO:0000256" key="3">
    <source>
        <dbReference type="ARBA" id="ARBA00023125"/>
    </source>
</evidence>
<keyword evidence="4" id="KW-0804">Transcription</keyword>
<dbReference type="CDD" id="cd06170">
    <property type="entry name" value="LuxR_C_like"/>
    <property type="match status" value="1"/>
</dbReference>
<dbReference type="CDD" id="cd17535">
    <property type="entry name" value="REC_NarL-like"/>
    <property type="match status" value="1"/>
</dbReference>
<dbReference type="SUPFAM" id="SSF52172">
    <property type="entry name" value="CheY-like"/>
    <property type="match status" value="1"/>
</dbReference>
<dbReference type="InterPro" id="IPR001789">
    <property type="entry name" value="Sig_transdc_resp-reg_receiver"/>
</dbReference>
<dbReference type="PANTHER" id="PTHR43214:SF41">
    <property type="entry name" value="NITRATE_NITRITE RESPONSE REGULATOR PROTEIN NARP"/>
    <property type="match status" value="1"/>
</dbReference>
<dbReference type="Pfam" id="PF00196">
    <property type="entry name" value="GerE"/>
    <property type="match status" value="1"/>
</dbReference>
<feature type="coiled-coil region" evidence="6">
    <location>
        <begin position="134"/>
        <end position="162"/>
    </location>
</feature>
<evidence type="ECO:0000256" key="4">
    <source>
        <dbReference type="ARBA" id="ARBA00023163"/>
    </source>
</evidence>
<dbReference type="Proteomes" id="UP000708576">
    <property type="component" value="Unassembled WGS sequence"/>
</dbReference>